<dbReference type="AlphaFoldDB" id="A0A3M8CC47"/>
<reference evidence="2 3" key="1">
    <citation type="submission" date="2018-10" db="EMBL/GenBank/DDBJ databases">
        <title>Phylogenomics of Brevibacillus.</title>
        <authorList>
            <person name="Dunlap C."/>
        </authorList>
    </citation>
    <scope>NUCLEOTIDE SEQUENCE [LARGE SCALE GENOMIC DNA]</scope>
    <source>
        <strain evidence="2 3">JCM 15085</strain>
    </source>
</reference>
<organism evidence="2 3">
    <name type="scientific">Brevibacillus panacihumi</name>
    <dbReference type="NCBI Taxonomy" id="497735"/>
    <lineage>
        <taxon>Bacteria</taxon>
        <taxon>Bacillati</taxon>
        <taxon>Bacillota</taxon>
        <taxon>Bacilli</taxon>
        <taxon>Bacillales</taxon>
        <taxon>Paenibacillaceae</taxon>
        <taxon>Brevibacillus</taxon>
    </lineage>
</organism>
<sequence>MREWLEQFATEYVTDMERQAESGFGQRGIQNPVLFLFLGDKSLESLQAVCRMNERKWPNSDGVLYIHAYEKETWEHPLVEGIRLPESDGNKRKLRPSLYERFSEDESMLMTLNKVMKQASMRVAEMGKRFATLQQVNLAVVTRADDPANVLLPELTLVLKSYLAELFKHVSVDLYILLQEKQPGEEFGFSAALSVSFLEEVNQYQRQDYSYRADLLVTGDLVKLPVEHEHAPLFSIVYLLSDKNEQGIFLEAGMQENDELISHLVLLHNKGAEPNSSDSFSKFQFIRNITGSRVEAAFASAGLSKVKRPTHAIALTVLAAVFDLYWDRLKRGALPDKASVRERLGLMSHDLQRQLRAVFSEESKLDEMGGLMTSGVSFKELSRMNLREAEKALFEGSSQAFFETNLVRPVFHRLEDLLQEESLASIIQEELIADPRYGLYAAYQITSEQSSVGHLLNEIRLGIRETSRELELARAELEEIYQQRVDRQELRVGGLFTRDKERVRALVRHLLDLVYGKKLEILEGEIILRILQERERQVGEIHRQLGRQIEQLEELQQQLHEHARRSIREAADYLGKNIEDYYSSLVREAIQAMEAQRGADFYLESRYIGTDSLQLYNGVAGLIERLCRFCRSEILPRPAFALSFDAELLARANVAAAYENRTVLTRDDLFRDLAFALEERASVHIEIFHFLQKHRYEEKYLFADTSNDFVQFVLRLDEGNRTYKQGCIHEDRKSGIEKLNLMGGFGIEDLMYYRNNKKYHTSYLENGFSFAAEERMNRHETKKD</sequence>
<evidence type="ECO:0008006" key="4">
    <source>
        <dbReference type="Google" id="ProtNLM"/>
    </source>
</evidence>
<gene>
    <name evidence="2" type="ORF">EDM58_21545</name>
</gene>
<comment type="caution">
    <text evidence="2">The sequence shown here is derived from an EMBL/GenBank/DDBJ whole genome shotgun (WGS) entry which is preliminary data.</text>
</comment>
<proteinExistence type="predicted"/>
<evidence type="ECO:0000313" key="3">
    <source>
        <dbReference type="Proteomes" id="UP000281915"/>
    </source>
</evidence>
<feature type="coiled-coil region" evidence="1">
    <location>
        <begin position="456"/>
        <end position="483"/>
    </location>
</feature>
<dbReference type="Proteomes" id="UP000281915">
    <property type="component" value="Unassembled WGS sequence"/>
</dbReference>
<feature type="coiled-coil region" evidence="1">
    <location>
        <begin position="538"/>
        <end position="569"/>
    </location>
</feature>
<dbReference type="EMBL" id="RHHT01000060">
    <property type="protein sequence ID" value="RNB72435.1"/>
    <property type="molecule type" value="Genomic_DNA"/>
</dbReference>
<evidence type="ECO:0000256" key="1">
    <source>
        <dbReference type="SAM" id="Coils"/>
    </source>
</evidence>
<keyword evidence="1" id="KW-0175">Coiled coil</keyword>
<name>A0A3M8CC47_9BACL</name>
<dbReference type="RefSeq" id="WP_122915165.1">
    <property type="nucleotide sequence ID" value="NZ_RHHT01000060.1"/>
</dbReference>
<protein>
    <recommendedName>
        <fullName evidence="4">Transcription initiation factor TFIID</fullName>
    </recommendedName>
</protein>
<accession>A0A3M8CC47</accession>
<evidence type="ECO:0000313" key="2">
    <source>
        <dbReference type="EMBL" id="RNB72435.1"/>
    </source>
</evidence>